<feature type="coiled-coil region" evidence="1">
    <location>
        <begin position="196"/>
        <end position="237"/>
    </location>
</feature>
<accession>A0A6A6Y762</accession>
<evidence type="ECO:0000313" key="3">
    <source>
        <dbReference type="EMBL" id="KAF2804530.1"/>
    </source>
</evidence>
<reference evidence="3 5" key="1">
    <citation type="journal article" date="2020" name="Stud. Mycol.">
        <title>101 Dothideomycetes genomes: a test case for predicting lifestyles and emergence of pathogens.</title>
        <authorList>
            <person name="Haridas S."/>
            <person name="Albert R."/>
            <person name="Binder M."/>
            <person name="Bloem J."/>
            <person name="Labutti K."/>
            <person name="Salamov A."/>
            <person name="Andreopoulos B."/>
            <person name="Baker S."/>
            <person name="Barry K."/>
            <person name="Bills G."/>
            <person name="Bluhm B."/>
            <person name="Cannon C."/>
            <person name="Castanera R."/>
            <person name="Culley D."/>
            <person name="Daum C."/>
            <person name="Ezra D."/>
            <person name="Gonzalez J."/>
            <person name="Henrissat B."/>
            <person name="Kuo A."/>
            <person name="Liang C."/>
            <person name="Lipzen A."/>
            <person name="Lutzoni F."/>
            <person name="Magnuson J."/>
            <person name="Mondo S."/>
            <person name="Nolan M."/>
            <person name="Ohm R."/>
            <person name="Pangilinan J."/>
            <person name="Park H.-J."/>
            <person name="Ramirez L."/>
            <person name="Alfaro M."/>
            <person name="Sun H."/>
            <person name="Tritt A."/>
            <person name="Yoshinaga Y."/>
            <person name="Zwiers L.-H."/>
            <person name="Turgeon B."/>
            <person name="Goodwin S."/>
            <person name="Spatafora J."/>
            <person name="Crous P."/>
            <person name="Grigoriev I."/>
        </authorList>
    </citation>
    <scope>NUCLEOTIDE SEQUENCE</scope>
    <source>
        <strain evidence="3 5">CBS 304.34</strain>
    </source>
</reference>
<feature type="region of interest" description="Disordered" evidence="2">
    <location>
        <begin position="280"/>
        <end position="347"/>
    </location>
</feature>
<evidence type="ECO:0000313" key="5">
    <source>
        <dbReference type="RefSeq" id="XP_033571494.1"/>
    </source>
</evidence>
<name>A0A6A6Y762_9PEZI</name>
<evidence type="ECO:0000256" key="2">
    <source>
        <dbReference type="SAM" id="MobiDB-lite"/>
    </source>
</evidence>
<dbReference type="Proteomes" id="UP000504636">
    <property type="component" value="Unplaced"/>
</dbReference>
<reference evidence="5" key="3">
    <citation type="submission" date="2025-04" db="UniProtKB">
        <authorList>
            <consortium name="RefSeq"/>
        </authorList>
    </citation>
    <scope>IDENTIFICATION</scope>
    <source>
        <strain evidence="5">CBS 304.34</strain>
    </source>
</reference>
<reference evidence="5" key="2">
    <citation type="submission" date="2020-04" db="EMBL/GenBank/DDBJ databases">
        <authorList>
            <consortium name="NCBI Genome Project"/>
        </authorList>
    </citation>
    <scope>NUCLEOTIDE SEQUENCE</scope>
    <source>
        <strain evidence="5">CBS 304.34</strain>
    </source>
</reference>
<evidence type="ECO:0000256" key="1">
    <source>
        <dbReference type="SAM" id="Coils"/>
    </source>
</evidence>
<feature type="region of interest" description="Disordered" evidence="2">
    <location>
        <begin position="30"/>
        <end position="127"/>
    </location>
</feature>
<evidence type="ECO:0000313" key="4">
    <source>
        <dbReference type="Proteomes" id="UP000504636"/>
    </source>
</evidence>
<organism evidence="3">
    <name type="scientific">Mytilinidion resinicola</name>
    <dbReference type="NCBI Taxonomy" id="574789"/>
    <lineage>
        <taxon>Eukaryota</taxon>
        <taxon>Fungi</taxon>
        <taxon>Dikarya</taxon>
        <taxon>Ascomycota</taxon>
        <taxon>Pezizomycotina</taxon>
        <taxon>Dothideomycetes</taxon>
        <taxon>Pleosporomycetidae</taxon>
        <taxon>Mytilinidiales</taxon>
        <taxon>Mytilinidiaceae</taxon>
        <taxon>Mytilinidion</taxon>
    </lineage>
</organism>
<dbReference type="EMBL" id="MU003712">
    <property type="protein sequence ID" value="KAF2804530.1"/>
    <property type="molecule type" value="Genomic_DNA"/>
</dbReference>
<protein>
    <submittedName>
        <fullName evidence="3 5">Uncharacterized protein</fullName>
    </submittedName>
</protein>
<keyword evidence="1" id="KW-0175">Coiled coil</keyword>
<dbReference type="OrthoDB" id="10497035at2759"/>
<dbReference type="RefSeq" id="XP_033571494.1">
    <property type="nucleotide sequence ID" value="XM_033728442.1"/>
</dbReference>
<dbReference type="GeneID" id="54469335"/>
<sequence>MANHPPALAYARSHGLRIPPVPGMSDYERIHGVPDPRPARNLTTYIARTPPSPGFDAYLNRQQNEDGDNDGGLPDCSNVQGPIGACPRDGDPSSDDSFNSLFHSDGSNDKFRSSPPRQDTPQEGCTSDSFVEAYHDSADTQMAVTYDSGDWIFGSEELETHVLGGKNNVTECEEGVSRAVGKHGIYGYGDDFMLAQEEIDEDIRKLEEKVKTLEKENEQLKEENKYLAEDNVRLRKIEKNHLQECVRSSEEISFHKRESARFRKEISTILVNLNASRERQDVKYRQSSLQTKVQDTQVKTPRRSSSVLLDTLPVRPASDDRKRKPKSPVTAEVETPARRAAKKKRTL</sequence>
<keyword evidence="4" id="KW-1185">Reference proteome</keyword>
<dbReference type="AlphaFoldDB" id="A0A6A6Y762"/>
<feature type="compositionally biased region" description="Polar residues" evidence="2">
    <location>
        <begin position="115"/>
        <end position="127"/>
    </location>
</feature>
<proteinExistence type="predicted"/>
<feature type="compositionally biased region" description="Polar residues" evidence="2">
    <location>
        <begin position="285"/>
        <end position="308"/>
    </location>
</feature>
<gene>
    <name evidence="3 5" type="ORF">BDZ99DRAFT_575194</name>
</gene>